<comment type="similarity">
    <text evidence="4">Belongs to the cytochrome b5 family.</text>
</comment>
<proteinExistence type="inferred from homology"/>
<dbReference type="OrthoDB" id="260519at2759"/>
<name>A0A136IQA7_9PEZI</name>
<dbReference type="Pfam" id="PF00173">
    <property type="entry name" value="Cyt-b5"/>
    <property type="match status" value="1"/>
</dbReference>
<organism evidence="6 7">
    <name type="scientific">Microdochium bolleyi</name>
    <dbReference type="NCBI Taxonomy" id="196109"/>
    <lineage>
        <taxon>Eukaryota</taxon>
        <taxon>Fungi</taxon>
        <taxon>Dikarya</taxon>
        <taxon>Ascomycota</taxon>
        <taxon>Pezizomycotina</taxon>
        <taxon>Sordariomycetes</taxon>
        <taxon>Xylariomycetidae</taxon>
        <taxon>Xylariales</taxon>
        <taxon>Microdochiaceae</taxon>
        <taxon>Microdochium</taxon>
    </lineage>
</organism>
<dbReference type="Proteomes" id="UP000070501">
    <property type="component" value="Unassembled WGS sequence"/>
</dbReference>
<evidence type="ECO:0000256" key="3">
    <source>
        <dbReference type="ARBA" id="ARBA00023004"/>
    </source>
</evidence>
<dbReference type="InParanoid" id="A0A136IQA7"/>
<dbReference type="InterPro" id="IPR050668">
    <property type="entry name" value="Cytochrome_b5"/>
</dbReference>
<evidence type="ECO:0000256" key="1">
    <source>
        <dbReference type="ARBA" id="ARBA00022617"/>
    </source>
</evidence>
<accession>A0A136IQA7</accession>
<keyword evidence="7" id="KW-1185">Reference proteome</keyword>
<keyword evidence="2" id="KW-0479">Metal-binding</keyword>
<evidence type="ECO:0000256" key="2">
    <source>
        <dbReference type="ARBA" id="ARBA00022723"/>
    </source>
</evidence>
<sequence length="58" mass="6569">RRFSAREIARHNHARDCWIVINGDVYDCTDFAARHPGGAKIILGVAGKDATKKFDKYH</sequence>
<keyword evidence="1" id="KW-0349">Heme</keyword>
<dbReference type="GO" id="GO:0020037">
    <property type="term" value="F:heme binding"/>
    <property type="evidence" value="ECO:0007669"/>
    <property type="project" value="TreeGrafter"/>
</dbReference>
<dbReference type="SMART" id="SM01117">
    <property type="entry name" value="Cyt-b5"/>
    <property type="match status" value="1"/>
</dbReference>
<keyword evidence="3" id="KW-0408">Iron</keyword>
<dbReference type="PANTHER" id="PTHR19359">
    <property type="entry name" value="CYTOCHROME B5"/>
    <property type="match status" value="1"/>
</dbReference>
<dbReference type="PRINTS" id="PR00363">
    <property type="entry name" value="CYTOCHROMEB5"/>
</dbReference>
<protein>
    <submittedName>
        <fullName evidence="6">Cytochrome b5-like heme/steroid binding domain-containing protein</fullName>
    </submittedName>
</protein>
<dbReference type="EMBL" id="KQ964264">
    <property type="protein sequence ID" value="KXJ87094.1"/>
    <property type="molecule type" value="Genomic_DNA"/>
</dbReference>
<dbReference type="GO" id="GO:0046872">
    <property type="term" value="F:metal ion binding"/>
    <property type="evidence" value="ECO:0007669"/>
    <property type="project" value="UniProtKB-KW"/>
</dbReference>
<dbReference type="GO" id="GO:0016020">
    <property type="term" value="C:membrane"/>
    <property type="evidence" value="ECO:0007669"/>
    <property type="project" value="TreeGrafter"/>
</dbReference>
<dbReference type="InterPro" id="IPR001199">
    <property type="entry name" value="Cyt_B5-like_heme/steroid-bd"/>
</dbReference>
<feature type="non-terminal residue" evidence="6">
    <location>
        <position position="1"/>
    </location>
</feature>
<dbReference type="InterPro" id="IPR036400">
    <property type="entry name" value="Cyt_B5-like_heme/steroid_sf"/>
</dbReference>
<evidence type="ECO:0000313" key="6">
    <source>
        <dbReference type="EMBL" id="KXJ87094.1"/>
    </source>
</evidence>
<evidence type="ECO:0000259" key="5">
    <source>
        <dbReference type="PROSITE" id="PS50255"/>
    </source>
</evidence>
<dbReference type="STRING" id="196109.A0A136IQA7"/>
<feature type="non-terminal residue" evidence="6">
    <location>
        <position position="58"/>
    </location>
</feature>
<evidence type="ECO:0000256" key="4">
    <source>
        <dbReference type="ARBA" id="ARBA00038168"/>
    </source>
</evidence>
<evidence type="ECO:0000313" key="7">
    <source>
        <dbReference type="Proteomes" id="UP000070501"/>
    </source>
</evidence>
<gene>
    <name evidence="6" type="ORF">Micbo1qcDRAFT_104043</name>
</gene>
<feature type="domain" description="Cytochrome b5 heme-binding" evidence="5">
    <location>
        <begin position="1"/>
        <end position="58"/>
    </location>
</feature>
<dbReference type="PROSITE" id="PS50255">
    <property type="entry name" value="CYTOCHROME_B5_2"/>
    <property type="match status" value="1"/>
</dbReference>
<dbReference type="SUPFAM" id="SSF55856">
    <property type="entry name" value="Cytochrome b5-like heme/steroid binding domain"/>
    <property type="match status" value="1"/>
</dbReference>
<dbReference type="AlphaFoldDB" id="A0A136IQA7"/>
<dbReference type="Gene3D" id="3.10.120.10">
    <property type="entry name" value="Cytochrome b5-like heme/steroid binding domain"/>
    <property type="match status" value="1"/>
</dbReference>
<reference evidence="7" key="1">
    <citation type="submission" date="2016-02" db="EMBL/GenBank/DDBJ databases">
        <title>Draft genome sequence of Microdochium bolleyi, a fungal endophyte of beachgrass.</title>
        <authorList>
            <consortium name="DOE Joint Genome Institute"/>
            <person name="David A.S."/>
            <person name="May G."/>
            <person name="Haridas S."/>
            <person name="Lim J."/>
            <person name="Wang M."/>
            <person name="Labutti K."/>
            <person name="Lipzen A."/>
            <person name="Barry K."/>
            <person name="Grigoriev I.V."/>
        </authorList>
    </citation>
    <scope>NUCLEOTIDE SEQUENCE [LARGE SCALE GENOMIC DNA]</scope>
    <source>
        <strain evidence="7">J235TASD1</strain>
    </source>
</reference>